<keyword evidence="1" id="KW-0472">Membrane</keyword>
<dbReference type="EMBL" id="GGEC01055770">
    <property type="protein sequence ID" value="MBX36254.1"/>
    <property type="molecule type" value="Transcribed_RNA"/>
</dbReference>
<organism evidence="2">
    <name type="scientific">Rhizophora mucronata</name>
    <name type="common">Asiatic mangrove</name>
    <dbReference type="NCBI Taxonomy" id="61149"/>
    <lineage>
        <taxon>Eukaryota</taxon>
        <taxon>Viridiplantae</taxon>
        <taxon>Streptophyta</taxon>
        <taxon>Embryophyta</taxon>
        <taxon>Tracheophyta</taxon>
        <taxon>Spermatophyta</taxon>
        <taxon>Magnoliopsida</taxon>
        <taxon>eudicotyledons</taxon>
        <taxon>Gunneridae</taxon>
        <taxon>Pentapetalae</taxon>
        <taxon>rosids</taxon>
        <taxon>fabids</taxon>
        <taxon>Malpighiales</taxon>
        <taxon>Rhizophoraceae</taxon>
        <taxon>Rhizophora</taxon>
    </lineage>
</organism>
<reference evidence="2" key="1">
    <citation type="submission" date="2018-02" db="EMBL/GenBank/DDBJ databases">
        <title>Rhizophora mucronata_Transcriptome.</title>
        <authorList>
            <person name="Meera S.P."/>
            <person name="Sreeshan A."/>
            <person name="Augustine A."/>
        </authorList>
    </citation>
    <scope>NUCLEOTIDE SEQUENCE</scope>
    <source>
        <tissue evidence="2">Leaf</tissue>
    </source>
</reference>
<keyword evidence="1" id="KW-1133">Transmembrane helix</keyword>
<dbReference type="AlphaFoldDB" id="A0A2P2N1C0"/>
<protein>
    <submittedName>
        <fullName evidence="2">Uncharacterized protein</fullName>
    </submittedName>
</protein>
<sequence>MNESVLGIHLLQLYMYSPFSFYLYCYINTQGPYLFPIFMFFPPLMSFHSLDIRIWAH</sequence>
<feature type="transmembrane region" description="Helical" evidence="1">
    <location>
        <begin position="33"/>
        <end position="56"/>
    </location>
</feature>
<keyword evidence="1" id="KW-0812">Transmembrane</keyword>
<feature type="transmembrane region" description="Helical" evidence="1">
    <location>
        <begin position="6"/>
        <end position="26"/>
    </location>
</feature>
<name>A0A2P2N1C0_RHIMU</name>
<accession>A0A2P2N1C0</accession>
<evidence type="ECO:0000313" key="2">
    <source>
        <dbReference type="EMBL" id="MBX36254.1"/>
    </source>
</evidence>
<proteinExistence type="predicted"/>
<evidence type="ECO:0000256" key="1">
    <source>
        <dbReference type="SAM" id="Phobius"/>
    </source>
</evidence>